<dbReference type="Pfam" id="PF13464">
    <property type="entry name" value="RodZ_C"/>
    <property type="match status" value="1"/>
</dbReference>
<organism evidence="3 4">
    <name type="scientific">Amylibacter marinus</name>
    <dbReference type="NCBI Taxonomy" id="1475483"/>
    <lineage>
        <taxon>Bacteria</taxon>
        <taxon>Pseudomonadati</taxon>
        <taxon>Pseudomonadota</taxon>
        <taxon>Alphaproteobacteria</taxon>
        <taxon>Rhodobacterales</taxon>
        <taxon>Paracoccaceae</taxon>
        <taxon>Amylibacter</taxon>
    </lineage>
</organism>
<proteinExistence type="predicted"/>
<dbReference type="EMBL" id="BSNN01000002">
    <property type="protein sequence ID" value="GLQ34118.1"/>
    <property type="molecule type" value="Genomic_DNA"/>
</dbReference>
<protein>
    <submittedName>
        <fullName evidence="3">4-hydroxy-3-methylbut-2-en-1-yl diphosphate synthase</fullName>
    </submittedName>
</protein>
<comment type="caution">
    <text evidence="3">The sequence shown here is derived from an EMBL/GenBank/DDBJ whole genome shotgun (WGS) entry which is preliminary data.</text>
</comment>
<evidence type="ECO:0000313" key="3">
    <source>
        <dbReference type="EMBL" id="GLQ34118.1"/>
    </source>
</evidence>
<dbReference type="Proteomes" id="UP001156694">
    <property type="component" value="Unassembled WGS sequence"/>
</dbReference>
<keyword evidence="1" id="KW-0472">Membrane</keyword>
<reference evidence="4" key="1">
    <citation type="journal article" date="2019" name="Int. J. Syst. Evol. Microbiol.">
        <title>The Global Catalogue of Microorganisms (GCM) 10K type strain sequencing project: providing services to taxonomists for standard genome sequencing and annotation.</title>
        <authorList>
            <consortium name="The Broad Institute Genomics Platform"/>
            <consortium name="The Broad Institute Genome Sequencing Center for Infectious Disease"/>
            <person name="Wu L."/>
            <person name="Ma J."/>
        </authorList>
    </citation>
    <scope>NUCLEOTIDE SEQUENCE [LARGE SCALE GENOMIC DNA]</scope>
    <source>
        <strain evidence="4">NBRC 110140</strain>
    </source>
</reference>
<sequence length="386" mass="41691">MDQVSDIDGPQGYDAFSVSLGDKMRGERATLGKTLEDVESELKLRREVLVAIEDCNLEGFASPSFIAGYVRSYAAHLELDPQECFEQFCQESGFVGIQSQIDTGKTPTTKKMPNSRKQIDEALLNPRIPHRMAKSGMFAEFSLSGLVSLAVVTLLIGGLSWGSLTVLKEVQRVQFAPVNDVPTVVPHVAILNSDDSESQIDDLKTARELAEEKDRRLAELYRPTELTVPRLTPRDGPISGIDPTSFGVFAARAPDVSVEKIDAVIQPPQVTETGPLSVDVVALKPAWVRVFQADGKILFEKILDSGQRYRVPADAADALMRAGNAGAVYLMVGDDLFGPVGAGTSVARKVALSPDAIAEVYEKATPTLDNPLQAPINQAITAEAAR</sequence>
<evidence type="ECO:0000259" key="2">
    <source>
        <dbReference type="Pfam" id="PF13464"/>
    </source>
</evidence>
<dbReference type="InterPro" id="IPR010982">
    <property type="entry name" value="Lambda_DNA-bd_dom_sf"/>
</dbReference>
<feature type="domain" description="Cytoskeleton protein RodZ-like C-terminal" evidence="2">
    <location>
        <begin position="282"/>
        <end position="348"/>
    </location>
</feature>
<dbReference type="RefSeq" id="WP_284375696.1">
    <property type="nucleotide sequence ID" value="NZ_BSNN01000002.1"/>
</dbReference>
<accession>A0ABQ5VRR6</accession>
<feature type="transmembrane region" description="Helical" evidence="1">
    <location>
        <begin position="141"/>
        <end position="164"/>
    </location>
</feature>
<evidence type="ECO:0000256" key="1">
    <source>
        <dbReference type="SAM" id="Phobius"/>
    </source>
</evidence>
<dbReference type="InterPro" id="IPR050400">
    <property type="entry name" value="Bact_Cytoskel_RodZ"/>
</dbReference>
<dbReference type="Pfam" id="PF13413">
    <property type="entry name" value="HTH_25"/>
    <property type="match status" value="1"/>
</dbReference>
<dbReference type="PANTHER" id="PTHR34475:SF1">
    <property type="entry name" value="CYTOSKELETON PROTEIN RODZ"/>
    <property type="match status" value="1"/>
</dbReference>
<evidence type="ECO:0000313" key="4">
    <source>
        <dbReference type="Proteomes" id="UP001156694"/>
    </source>
</evidence>
<keyword evidence="1" id="KW-0812">Transmembrane</keyword>
<gene>
    <name evidence="3" type="ORF">GCM10007939_04010</name>
</gene>
<dbReference type="PANTHER" id="PTHR34475">
    <property type="match status" value="1"/>
</dbReference>
<name>A0ABQ5VRR6_9RHOB</name>
<keyword evidence="1" id="KW-1133">Transmembrane helix</keyword>
<dbReference type="Gene3D" id="1.10.260.40">
    <property type="entry name" value="lambda repressor-like DNA-binding domains"/>
    <property type="match status" value="1"/>
</dbReference>
<keyword evidence="4" id="KW-1185">Reference proteome</keyword>
<dbReference type="InterPro" id="IPR025194">
    <property type="entry name" value="RodZ-like_C"/>
</dbReference>